<gene>
    <name evidence="2" type="ORF">SDC9_102590</name>
</gene>
<feature type="region of interest" description="Disordered" evidence="1">
    <location>
        <begin position="102"/>
        <end position="156"/>
    </location>
</feature>
<evidence type="ECO:0000313" key="2">
    <source>
        <dbReference type="EMBL" id="MPM55793.1"/>
    </source>
</evidence>
<feature type="compositionally biased region" description="Acidic residues" evidence="1">
    <location>
        <begin position="208"/>
        <end position="224"/>
    </location>
</feature>
<feature type="compositionally biased region" description="Basic and acidic residues" evidence="1">
    <location>
        <begin position="68"/>
        <end position="80"/>
    </location>
</feature>
<proteinExistence type="predicted"/>
<dbReference type="EMBL" id="VSSQ01015438">
    <property type="protein sequence ID" value="MPM55793.1"/>
    <property type="molecule type" value="Genomic_DNA"/>
</dbReference>
<name>A0A645AY48_9ZZZZ</name>
<dbReference type="AlphaFoldDB" id="A0A645AY48"/>
<accession>A0A645AY48</accession>
<feature type="region of interest" description="Disordered" evidence="1">
    <location>
        <begin position="203"/>
        <end position="250"/>
    </location>
</feature>
<feature type="compositionally biased region" description="Low complexity" evidence="1">
    <location>
        <begin position="1"/>
        <end position="18"/>
    </location>
</feature>
<protein>
    <submittedName>
        <fullName evidence="2">Uncharacterized protein</fullName>
    </submittedName>
</protein>
<sequence>MAQPGAPQVPAGPVAEAGPGEERHQDEELGGDPEGRAQAQQQHLRPAERRPVGGAPQAEVEAEDGDRDDVVGDRRPHVGDVDLPGVEHLADEHRGAVEEDLRQAQVGQRDHVAPVRRHRRLAPALRRVERHDPRRGDGDQCRRHTQRGEERRHDPVGVGRAAVLVLVHRPDDLRHQDRVHHAAGEQDVEAVGDGVGEVERLGRTGAVAEDDRDQGGPDEPEDPGGEGAPGHQNGRGHHRTGPAHRGLRSARTCLIRNTVVPITTSPDTIISIHPTLPACVACTSMSTGTPMAVPSGVVSRATTV</sequence>
<feature type="compositionally biased region" description="Basic and acidic residues" evidence="1">
    <location>
        <begin position="126"/>
        <end position="155"/>
    </location>
</feature>
<comment type="caution">
    <text evidence="2">The sequence shown here is derived from an EMBL/GenBank/DDBJ whole genome shotgun (WGS) entry which is preliminary data.</text>
</comment>
<organism evidence="2">
    <name type="scientific">bioreactor metagenome</name>
    <dbReference type="NCBI Taxonomy" id="1076179"/>
    <lineage>
        <taxon>unclassified sequences</taxon>
        <taxon>metagenomes</taxon>
        <taxon>ecological metagenomes</taxon>
    </lineage>
</organism>
<evidence type="ECO:0000256" key="1">
    <source>
        <dbReference type="SAM" id="MobiDB-lite"/>
    </source>
</evidence>
<feature type="compositionally biased region" description="Basic residues" evidence="1">
    <location>
        <begin position="234"/>
        <end position="248"/>
    </location>
</feature>
<feature type="compositionally biased region" description="Basic and acidic residues" evidence="1">
    <location>
        <begin position="102"/>
        <end position="113"/>
    </location>
</feature>
<feature type="region of interest" description="Disordered" evidence="1">
    <location>
        <begin position="1"/>
        <end position="86"/>
    </location>
</feature>
<reference evidence="2" key="1">
    <citation type="submission" date="2019-08" db="EMBL/GenBank/DDBJ databases">
        <authorList>
            <person name="Kucharzyk K."/>
            <person name="Murdoch R.W."/>
            <person name="Higgins S."/>
            <person name="Loffler F."/>
        </authorList>
    </citation>
    <scope>NUCLEOTIDE SEQUENCE</scope>
</reference>